<dbReference type="InterPro" id="IPR013529">
    <property type="entry name" value="Glyco_hydro_42_N"/>
</dbReference>
<dbReference type="GO" id="GO:0046872">
    <property type="term" value="F:metal ion binding"/>
    <property type="evidence" value="ECO:0007669"/>
    <property type="project" value="UniProtKB-KW"/>
</dbReference>
<dbReference type="InterPro" id="IPR029062">
    <property type="entry name" value="Class_I_gatase-like"/>
</dbReference>
<dbReference type="InterPro" id="IPR003476">
    <property type="entry name" value="Glyco_hydro_42"/>
</dbReference>
<dbReference type="InterPro" id="IPR017853">
    <property type="entry name" value="GH"/>
</dbReference>
<dbReference type="RefSeq" id="WP_131013470.1">
    <property type="nucleotide sequence ID" value="NZ_SIRE01000007.1"/>
</dbReference>
<evidence type="ECO:0000259" key="9">
    <source>
        <dbReference type="Pfam" id="PF08532"/>
    </source>
</evidence>
<dbReference type="SUPFAM" id="SSF51445">
    <property type="entry name" value="(Trans)glycosidases"/>
    <property type="match status" value="1"/>
</dbReference>
<accession>A0A4Q9DRU1</accession>
<dbReference type="PANTHER" id="PTHR36447">
    <property type="entry name" value="BETA-GALACTOSIDASE GANA"/>
    <property type="match status" value="1"/>
</dbReference>
<evidence type="ECO:0000313" key="11">
    <source>
        <dbReference type="Proteomes" id="UP000293142"/>
    </source>
</evidence>
<feature type="domain" description="Beta-galactosidase trimerisation" evidence="9">
    <location>
        <begin position="449"/>
        <end position="604"/>
    </location>
</feature>
<keyword evidence="7" id="KW-0326">Glycosidase</keyword>
<dbReference type="OrthoDB" id="9800974at2"/>
<dbReference type="CDD" id="cd03143">
    <property type="entry name" value="A4_beta-galactosidase_middle_domain"/>
    <property type="match status" value="1"/>
</dbReference>
<dbReference type="Gene3D" id="3.20.20.80">
    <property type="entry name" value="Glycosidases"/>
    <property type="match status" value="1"/>
</dbReference>
<evidence type="ECO:0000259" key="8">
    <source>
        <dbReference type="Pfam" id="PF02449"/>
    </source>
</evidence>
<comment type="similarity">
    <text evidence="2">Belongs to the glycosyl hydrolase 42 family.</text>
</comment>
<dbReference type="Pfam" id="PF02449">
    <property type="entry name" value="Glyco_hydro_42"/>
    <property type="match status" value="1"/>
</dbReference>
<dbReference type="PANTHER" id="PTHR36447:SF2">
    <property type="entry name" value="BETA-GALACTOSIDASE YESZ"/>
    <property type="match status" value="1"/>
</dbReference>
<evidence type="ECO:0000256" key="6">
    <source>
        <dbReference type="ARBA" id="ARBA00022833"/>
    </source>
</evidence>
<dbReference type="GO" id="GO:0009341">
    <property type="term" value="C:beta-galactosidase complex"/>
    <property type="evidence" value="ECO:0007669"/>
    <property type="project" value="InterPro"/>
</dbReference>
<evidence type="ECO:0000256" key="3">
    <source>
        <dbReference type="ARBA" id="ARBA00012756"/>
    </source>
</evidence>
<protein>
    <recommendedName>
        <fullName evidence="3">beta-galactosidase</fullName>
        <ecNumber evidence="3">3.2.1.23</ecNumber>
    </recommendedName>
</protein>
<keyword evidence="11" id="KW-1185">Reference proteome</keyword>
<keyword evidence="4" id="KW-0479">Metal-binding</keyword>
<feature type="domain" description="Glycoside hydrolase family 42 N-terminal" evidence="8">
    <location>
        <begin position="22"/>
        <end position="366"/>
    </location>
</feature>
<evidence type="ECO:0000256" key="4">
    <source>
        <dbReference type="ARBA" id="ARBA00022723"/>
    </source>
</evidence>
<dbReference type="GO" id="GO:0004565">
    <property type="term" value="F:beta-galactosidase activity"/>
    <property type="evidence" value="ECO:0007669"/>
    <property type="project" value="UniProtKB-EC"/>
</dbReference>
<keyword evidence="5" id="KW-0378">Hydrolase</keyword>
<name>A0A4Q9DRU1_9BACL</name>
<dbReference type="Gene3D" id="3.40.50.880">
    <property type="match status" value="1"/>
</dbReference>
<comment type="caution">
    <text evidence="10">The sequence shown here is derived from an EMBL/GenBank/DDBJ whole genome shotgun (WGS) entry which is preliminary data.</text>
</comment>
<gene>
    <name evidence="10" type="ORF">EYB31_11485</name>
</gene>
<dbReference type="SUPFAM" id="SSF52317">
    <property type="entry name" value="Class I glutamine amidotransferase-like"/>
    <property type="match status" value="1"/>
</dbReference>
<evidence type="ECO:0000256" key="5">
    <source>
        <dbReference type="ARBA" id="ARBA00022801"/>
    </source>
</evidence>
<proteinExistence type="inferred from homology"/>
<dbReference type="AlphaFoldDB" id="A0A4Q9DRU1"/>
<sequence>MDSRTAPLIPFGAVYFRKSNPPSEDWERDYAQAAKDGMSLFRHWFLWGNIEVAPGQFDWSDYDTHMDLGAKYGIRTVIAEHITFTPEWLHRSHGHLLQIRADGSRSANVMNGSSATGGSSNGAAGSLDFNFAEAREYAGRFLKELVNRYKDHPAMYGYDVWNECNYPGNVGYSTATQHKFRGWLQHKYKDLKTLGRVWRRYSFAEWEDVMAPTVMGPYPECLDWLQFKKDNFYELMQWRIDLIRSLDTKNKITAHGTAASLNNMARGSDDWLASSKVESYGFTWVTARKGSDPWKQASAVDLVRAASRGKTFWHSEMQGGPLWLQPEVIGGAKDDCRIAKPEDVRIWNLISLARGARGVMYLRWRSLLDGPLFGAFGLYGMDGLPNPRSAAAAQIAAWANAPEQAGLFRSAPVQGDVGIIVVPESQLFNELMEQAGQGQFYTKCAWGAYRGFFDNHIRADWVLLDHIDEYKVLYLPYPIMLNPESAGKLRQWVYDGGTLISEGCPAYFGEHGRAGVVQPNLGLAEMIGVLEEDVEFMPDLGEHISFHTALQNRVRGGLFLQSYRLTQGKAWARYTDGRIAGAEHTYGAGRTLLVGTFPSEAYYREQDANTLAFFKEVVAWSGAKPLVQASDPKLQLVVSGGDGNGSRYLWALNPSVNNIAATVAFNDSCGPLPVPEAHWGEWSGDVNGSSLTIAVPAKDAVVLRI</sequence>
<evidence type="ECO:0000313" key="10">
    <source>
        <dbReference type="EMBL" id="TBL79524.1"/>
    </source>
</evidence>
<evidence type="ECO:0000256" key="2">
    <source>
        <dbReference type="ARBA" id="ARBA00005940"/>
    </source>
</evidence>
<evidence type="ECO:0000256" key="1">
    <source>
        <dbReference type="ARBA" id="ARBA00001412"/>
    </source>
</evidence>
<dbReference type="GO" id="GO:0005975">
    <property type="term" value="P:carbohydrate metabolic process"/>
    <property type="evidence" value="ECO:0007669"/>
    <property type="project" value="InterPro"/>
</dbReference>
<keyword evidence="6" id="KW-0862">Zinc</keyword>
<comment type="catalytic activity">
    <reaction evidence="1">
        <text>Hydrolysis of terminal non-reducing beta-D-galactose residues in beta-D-galactosides.</text>
        <dbReference type="EC" id="3.2.1.23"/>
    </reaction>
</comment>
<dbReference type="EMBL" id="SIRE01000007">
    <property type="protein sequence ID" value="TBL79524.1"/>
    <property type="molecule type" value="Genomic_DNA"/>
</dbReference>
<organism evidence="10 11">
    <name type="scientific">Paenibacillus thalictri</name>
    <dbReference type="NCBI Taxonomy" id="2527873"/>
    <lineage>
        <taxon>Bacteria</taxon>
        <taxon>Bacillati</taxon>
        <taxon>Bacillota</taxon>
        <taxon>Bacilli</taxon>
        <taxon>Bacillales</taxon>
        <taxon>Paenibacillaceae</taxon>
        <taxon>Paenibacillus</taxon>
    </lineage>
</organism>
<dbReference type="Pfam" id="PF08532">
    <property type="entry name" value="Glyco_hydro_42M"/>
    <property type="match status" value="1"/>
</dbReference>
<reference evidence="10 11" key="1">
    <citation type="submission" date="2019-02" db="EMBL/GenBank/DDBJ databases">
        <title>Paenibacillus sp. nov., isolated from surface-sterilized tissue of Thalictrum simplex L.</title>
        <authorList>
            <person name="Tuo L."/>
        </authorList>
    </citation>
    <scope>NUCLEOTIDE SEQUENCE [LARGE SCALE GENOMIC DNA]</scope>
    <source>
        <strain evidence="10 11">N2SHLJ1</strain>
    </source>
</reference>
<evidence type="ECO:0000256" key="7">
    <source>
        <dbReference type="ARBA" id="ARBA00023295"/>
    </source>
</evidence>
<dbReference type="EC" id="3.2.1.23" evidence="3"/>
<dbReference type="InterPro" id="IPR013738">
    <property type="entry name" value="Beta_galactosidase_Trimer"/>
</dbReference>
<dbReference type="Proteomes" id="UP000293142">
    <property type="component" value="Unassembled WGS sequence"/>
</dbReference>